<dbReference type="InterPro" id="IPR047596">
    <property type="entry name" value="OMPdecase_bac"/>
</dbReference>
<comment type="function">
    <text evidence="1 7">Catalyzes the decarboxylation of orotidine 5'-monophosphate (OMP) to uridine 5'-monophosphate (UMP).</text>
</comment>
<name>A0A2U1SSD4_METSR</name>
<dbReference type="InterPro" id="IPR011060">
    <property type="entry name" value="RibuloseP-bd_barrel"/>
</dbReference>
<feature type="binding site" evidence="7 9">
    <location>
        <position position="183"/>
    </location>
    <ligand>
        <name>substrate</name>
    </ligand>
</feature>
<evidence type="ECO:0000313" key="12">
    <source>
        <dbReference type="EMBL" id="PWB94519.1"/>
    </source>
</evidence>
<comment type="catalytic activity">
    <reaction evidence="6 7 10">
        <text>orotidine 5'-phosphate + H(+) = UMP + CO2</text>
        <dbReference type="Rhea" id="RHEA:11596"/>
        <dbReference type="ChEBI" id="CHEBI:15378"/>
        <dbReference type="ChEBI" id="CHEBI:16526"/>
        <dbReference type="ChEBI" id="CHEBI:57538"/>
        <dbReference type="ChEBI" id="CHEBI:57865"/>
        <dbReference type="EC" id="4.1.1.23"/>
    </reaction>
</comment>
<keyword evidence="3 7" id="KW-0210">Decarboxylase</keyword>
<dbReference type="GO" id="GO:0006207">
    <property type="term" value="P:'de novo' pyrimidine nucleobase biosynthetic process"/>
    <property type="evidence" value="ECO:0007669"/>
    <property type="project" value="InterPro"/>
</dbReference>
<dbReference type="Pfam" id="PF00215">
    <property type="entry name" value="OMPdecase"/>
    <property type="match status" value="1"/>
</dbReference>
<dbReference type="NCBIfam" id="NF001273">
    <property type="entry name" value="PRK00230.1"/>
    <property type="match status" value="1"/>
</dbReference>
<dbReference type="Gene3D" id="3.20.20.70">
    <property type="entry name" value="Aldolase class I"/>
    <property type="match status" value="1"/>
</dbReference>
<dbReference type="NCBIfam" id="TIGR01740">
    <property type="entry name" value="pyrF"/>
    <property type="match status" value="1"/>
</dbReference>
<dbReference type="InterPro" id="IPR001754">
    <property type="entry name" value="OMPdeCOase_dom"/>
</dbReference>
<dbReference type="SUPFAM" id="SSF51366">
    <property type="entry name" value="Ribulose-phoshate binding barrel"/>
    <property type="match status" value="1"/>
</dbReference>
<gene>
    <name evidence="7" type="primary">pyrF</name>
    <name evidence="12" type="ORF">C5689_07235</name>
</gene>
<evidence type="ECO:0000256" key="9">
    <source>
        <dbReference type="PIRSR" id="PIRSR614732-2"/>
    </source>
</evidence>
<keyword evidence="5 7" id="KW-0456">Lyase</keyword>
<keyword evidence="4 7" id="KW-0665">Pyrimidine biosynthesis</keyword>
<dbReference type="SMART" id="SM00934">
    <property type="entry name" value="OMPdecase"/>
    <property type="match status" value="1"/>
</dbReference>
<accession>A0A2U1SSD4</accession>
<protein>
    <recommendedName>
        <fullName evidence="7">Orotidine 5'-phosphate decarboxylase</fullName>
        <ecNumber evidence="7">4.1.1.23</ecNumber>
    </recommendedName>
    <alternativeName>
        <fullName evidence="7">OMP decarboxylase</fullName>
        <shortName evidence="7">OMPDCase</shortName>
        <shortName evidence="7">OMPdecase</shortName>
    </alternativeName>
</protein>
<dbReference type="AlphaFoldDB" id="A0A2U1SSD4"/>
<dbReference type="OrthoDB" id="9806203at2"/>
<dbReference type="PANTHER" id="PTHR32119:SF2">
    <property type="entry name" value="OROTIDINE 5'-PHOSPHATE DECARBOXYLASE"/>
    <property type="match status" value="1"/>
</dbReference>
<comment type="similarity">
    <text evidence="7">Belongs to the OMP decarboxylase family. Type 1 subfamily.</text>
</comment>
<comment type="subunit">
    <text evidence="7">Homodimer.</text>
</comment>
<evidence type="ECO:0000256" key="10">
    <source>
        <dbReference type="RuleBase" id="RU000512"/>
    </source>
</evidence>
<dbReference type="GO" id="GO:0004590">
    <property type="term" value="F:orotidine-5'-phosphate decarboxylase activity"/>
    <property type="evidence" value="ECO:0007669"/>
    <property type="project" value="UniProtKB-UniRule"/>
</dbReference>
<dbReference type="InterPro" id="IPR018089">
    <property type="entry name" value="OMPdecase_AS"/>
</dbReference>
<dbReference type="PROSITE" id="PS00156">
    <property type="entry name" value="OMPDECASE"/>
    <property type="match status" value="1"/>
</dbReference>
<comment type="caution">
    <text evidence="12">The sequence shown here is derived from an EMBL/GenBank/DDBJ whole genome shotgun (WGS) entry which is preliminary data.</text>
</comment>
<dbReference type="PANTHER" id="PTHR32119">
    <property type="entry name" value="OROTIDINE 5'-PHOSPHATE DECARBOXYLASE"/>
    <property type="match status" value="1"/>
</dbReference>
<sequence length="238" mass="24489">MTRGATIPARDRLIVALDVDGVEAARALVAQLGDSVSFYKIGMELAYGGGLPLVEELKAVGKKVFVDLKLHDIGQTVERATRRIARLGADFLTIHGFPQTMRAARQGAGDGGLRLLAVTVMTSYDDADLAEAGYSIGVAELVSRRAIQAKDAGIDGLILSPQEVAPIRALVGPEMALVTPGVRPAGAALGDQKRVMTPGAAIAAGADHLVVGRPVTQAPDPRAAADAIVAEISAAIGG</sequence>
<feature type="active site" description="For OMPdecase activity" evidence="8">
    <location>
        <position position="72"/>
    </location>
</feature>
<dbReference type="InterPro" id="IPR013785">
    <property type="entry name" value="Aldolase_TIM"/>
</dbReference>
<proteinExistence type="inferred from homology"/>
<feature type="binding site" evidence="7 9">
    <location>
        <position position="212"/>
    </location>
    <ligand>
        <name>substrate</name>
    </ligand>
</feature>
<evidence type="ECO:0000259" key="11">
    <source>
        <dbReference type="SMART" id="SM00934"/>
    </source>
</evidence>
<dbReference type="HAMAP" id="MF_01200_B">
    <property type="entry name" value="OMPdecase_type1_B"/>
    <property type="match status" value="1"/>
</dbReference>
<feature type="active site" description="Proton donor" evidence="7">
    <location>
        <position position="69"/>
    </location>
</feature>
<feature type="binding site" evidence="7 9">
    <location>
        <position position="213"/>
    </location>
    <ligand>
        <name>substrate</name>
    </ligand>
</feature>
<dbReference type="CDD" id="cd04725">
    <property type="entry name" value="OMP_decarboxylase_like"/>
    <property type="match status" value="1"/>
</dbReference>
<feature type="active site" description="For OMPdecase activity" evidence="8">
    <location>
        <position position="67"/>
    </location>
</feature>
<feature type="domain" description="Orotidine 5'-phosphate decarboxylase" evidence="11">
    <location>
        <begin position="12"/>
        <end position="228"/>
    </location>
</feature>
<evidence type="ECO:0000313" key="13">
    <source>
        <dbReference type="Proteomes" id="UP000245137"/>
    </source>
</evidence>
<feature type="binding site" evidence="7 9">
    <location>
        <position position="40"/>
    </location>
    <ligand>
        <name>substrate</name>
    </ligand>
</feature>
<keyword evidence="13" id="KW-1185">Reference proteome</keyword>
<evidence type="ECO:0000256" key="5">
    <source>
        <dbReference type="ARBA" id="ARBA00023239"/>
    </source>
</evidence>
<dbReference type="EMBL" id="PUIV01000007">
    <property type="protein sequence ID" value="PWB94519.1"/>
    <property type="molecule type" value="Genomic_DNA"/>
</dbReference>
<organism evidence="12 13">
    <name type="scientific">Methylosinus sporium</name>
    <dbReference type="NCBI Taxonomy" id="428"/>
    <lineage>
        <taxon>Bacteria</taxon>
        <taxon>Pseudomonadati</taxon>
        <taxon>Pseudomonadota</taxon>
        <taxon>Alphaproteobacteria</taxon>
        <taxon>Hyphomicrobiales</taxon>
        <taxon>Methylocystaceae</taxon>
        <taxon>Methylosinus</taxon>
    </lineage>
</organism>
<feature type="binding site" evidence="7 9">
    <location>
        <position position="18"/>
    </location>
    <ligand>
        <name>substrate</name>
    </ligand>
</feature>
<evidence type="ECO:0000256" key="3">
    <source>
        <dbReference type="ARBA" id="ARBA00022793"/>
    </source>
</evidence>
<evidence type="ECO:0000256" key="7">
    <source>
        <dbReference type="HAMAP-Rule" id="MF_01200"/>
    </source>
</evidence>
<evidence type="ECO:0000256" key="6">
    <source>
        <dbReference type="ARBA" id="ARBA00049157"/>
    </source>
</evidence>
<dbReference type="Proteomes" id="UP000245137">
    <property type="component" value="Unassembled WGS sequence"/>
</dbReference>
<feature type="binding site" evidence="7 9">
    <location>
        <position position="192"/>
    </location>
    <ligand>
        <name>substrate</name>
    </ligand>
</feature>
<dbReference type="InterPro" id="IPR014732">
    <property type="entry name" value="OMPdecase"/>
</dbReference>
<dbReference type="UniPathway" id="UPA00070">
    <property type="reaction ID" value="UER00120"/>
</dbReference>
<evidence type="ECO:0000256" key="4">
    <source>
        <dbReference type="ARBA" id="ARBA00022975"/>
    </source>
</evidence>
<feature type="binding site" evidence="7 9">
    <location>
        <position position="122"/>
    </location>
    <ligand>
        <name>substrate</name>
    </ligand>
</feature>
<dbReference type="EC" id="4.1.1.23" evidence="7"/>
<comment type="pathway">
    <text evidence="2 7 10">Pyrimidine metabolism; UMP biosynthesis via de novo pathway; UMP from orotate: step 2/2.</text>
</comment>
<evidence type="ECO:0000256" key="1">
    <source>
        <dbReference type="ARBA" id="ARBA00002356"/>
    </source>
</evidence>
<reference evidence="12 13" key="1">
    <citation type="journal article" date="2018" name="Appl. Microbiol. Biotechnol.">
        <title>Co-cultivation of the strictly anaerobic methanogen Methanosarcina barkeri with aerobic methanotrophs in an oxygen-limited membrane bioreactor.</title>
        <authorList>
            <person name="In 't Zandt M.H."/>
            <person name="van den Bosch T.J.M."/>
            <person name="Rijkers R."/>
            <person name="van Kessel M.A.H.J."/>
            <person name="Jetten M.S.M."/>
            <person name="Welte C.U."/>
        </authorList>
    </citation>
    <scope>NUCLEOTIDE SEQUENCE [LARGE SCALE GENOMIC DNA]</scope>
    <source>
        <strain evidence="12 13">DSM 17706</strain>
    </source>
</reference>
<dbReference type="RefSeq" id="WP_108916603.1">
    <property type="nucleotide sequence ID" value="NZ_BGJY01000003.1"/>
</dbReference>
<evidence type="ECO:0000256" key="2">
    <source>
        <dbReference type="ARBA" id="ARBA00004861"/>
    </source>
</evidence>
<feature type="binding site" evidence="7">
    <location>
        <begin position="67"/>
        <end position="76"/>
    </location>
    <ligand>
        <name>substrate</name>
    </ligand>
</feature>
<dbReference type="GO" id="GO:0005829">
    <property type="term" value="C:cytosol"/>
    <property type="evidence" value="ECO:0007669"/>
    <property type="project" value="TreeGrafter"/>
</dbReference>
<evidence type="ECO:0000256" key="8">
    <source>
        <dbReference type="PIRSR" id="PIRSR614732-1"/>
    </source>
</evidence>
<dbReference type="GO" id="GO:0044205">
    <property type="term" value="P:'de novo' UMP biosynthetic process"/>
    <property type="evidence" value="ECO:0007669"/>
    <property type="project" value="UniProtKB-UniRule"/>
</dbReference>
<feature type="active site" description="For OMPdecase activity" evidence="8">
    <location>
        <position position="69"/>
    </location>
</feature>